<dbReference type="Gene3D" id="1.20.5.1070">
    <property type="entry name" value="Head and neck region of the ectodomain of NDV fusion glycoprotein"/>
    <property type="match status" value="1"/>
</dbReference>
<reference evidence="3" key="1">
    <citation type="journal article" date="2014" name="Front. Microbiol.">
        <title>High frequency of phylogenetically diverse reductive dehalogenase-homologous genes in deep subseafloor sedimentary metagenomes.</title>
        <authorList>
            <person name="Kawai M."/>
            <person name="Futagami T."/>
            <person name="Toyoda A."/>
            <person name="Takaki Y."/>
            <person name="Nishi S."/>
            <person name="Hori S."/>
            <person name="Arai W."/>
            <person name="Tsubouchi T."/>
            <person name="Morono Y."/>
            <person name="Uchiyama I."/>
            <person name="Ito T."/>
            <person name="Fujiyama A."/>
            <person name="Inagaki F."/>
            <person name="Takami H."/>
        </authorList>
    </citation>
    <scope>NUCLEOTIDE SEQUENCE</scope>
    <source>
        <strain evidence="3">Expedition CK06-06</strain>
    </source>
</reference>
<name>X0TPI9_9ZZZZ</name>
<accession>X0TPI9</accession>
<sequence length="275" mass="30311">RRKLLEEAAGISGLHNRRHEAELRLRGAETNLSRLDDVIVEIEGQLEALKRQARQAVRYRNLSGDIRRAEATALHLRWTESKAMLGEADGVHSESGSVTATREQEQAEAAKLQAEAAALLPELRDQAASAAAAVQRITLAQESLNAERDRVQNRLEALSRQLQELGHDIERERNMVSENQIILERLAEEERDMEGANTGTGEQRAAADQHRQSAETALKTSEEQLAALTHRVAEITASSAQIERTIKDAETRSARLDNEIASLSGRIEALGPVGD</sequence>
<feature type="coiled-coil region" evidence="1">
    <location>
        <begin position="134"/>
        <end position="175"/>
    </location>
</feature>
<evidence type="ECO:0000313" key="3">
    <source>
        <dbReference type="EMBL" id="GAF90057.1"/>
    </source>
</evidence>
<dbReference type="Gene3D" id="6.10.140.1720">
    <property type="match status" value="1"/>
</dbReference>
<dbReference type="AlphaFoldDB" id="X0TPI9"/>
<feature type="non-terminal residue" evidence="3">
    <location>
        <position position="1"/>
    </location>
</feature>
<evidence type="ECO:0000256" key="1">
    <source>
        <dbReference type="SAM" id="Coils"/>
    </source>
</evidence>
<feature type="non-terminal residue" evidence="3">
    <location>
        <position position="275"/>
    </location>
</feature>
<comment type="caution">
    <text evidence="3">The sequence shown here is derived from an EMBL/GenBank/DDBJ whole genome shotgun (WGS) entry which is preliminary data.</text>
</comment>
<evidence type="ECO:0000256" key="2">
    <source>
        <dbReference type="SAM" id="MobiDB-lite"/>
    </source>
</evidence>
<organism evidence="3">
    <name type="scientific">marine sediment metagenome</name>
    <dbReference type="NCBI Taxonomy" id="412755"/>
    <lineage>
        <taxon>unclassified sequences</taxon>
        <taxon>metagenomes</taxon>
        <taxon>ecological metagenomes</taxon>
    </lineage>
</organism>
<gene>
    <name evidence="3" type="ORF">S01H1_31387</name>
</gene>
<protein>
    <recommendedName>
        <fullName evidence="4">Chromosome segregation protein SMC</fullName>
    </recommendedName>
</protein>
<feature type="region of interest" description="Disordered" evidence="2">
    <location>
        <begin position="191"/>
        <end position="216"/>
    </location>
</feature>
<dbReference type="EMBL" id="BARS01019364">
    <property type="protein sequence ID" value="GAF90057.1"/>
    <property type="molecule type" value="Genomic_DNA"/>
</dbReference>
<keyword evidence="1" id="KW-0175">Coiled coil</keyword>
<proteinExistence type="predicted"/>
<feature type="coiled-coil region" evidence="1">
    <location>
        <begin position="18"/>
        <end position="59"/>
    </location>
</feature>
<evidence type="ECO:0008006" key="4">
    <source>
        <dbReference type="Google" id="ProtNLM"/>
    </source>
</evidence>